<evidence type="ECO:0000313" key="3">
    <source>
        <dbReference type="Proteomes" id="UP000499080"/>
    </source>
</evidence>
<comment type="caution">
    <text evidence="2">The sequence shown here is derived from an EMBL/GenBank/DDBJ whole genome shotgun (WGS) entry which is preliminary data.</text>
</comment>
<gene>
    <name evidence="2" type="ORF">AVEN_143779_1</name>
</gene>
<dbReference type="Pfam" id="PF16087">
    <property type="entry name" value="DUF4817"/>
    <property type="match status" value="1"/>
</dbReference>
<sequence>MLLTCGRGRWMGGHVNSDLAERQHLRTGSRGSRMNEYSNVELAEVHLAYGAADCNGRAALRLYQECFSYRRGPHHTIFPRVHRRLRETGCFMRTTMNR</sequence>
<dbReference type="OrthoDB" id="6753189at2759"/>
<dbReference type="Proteomes" id="UP000499080">
    <property type="component" value="Unassembled WGS sequence"/>
</dbReference>
<accession>A0A4Y2AQK1</accession>
<reference evidence="2 3" key="1">
    <citation type="journal article" date="2019" name="Sci. Rep.">
        <title>Orb-weaving spider Araneus ventricosus genome elucidates the spidroin gene catalogue.</title>
        <authorList>
            <person name="Kono N."/>
            <person name="Nakamura H."/>
            <person name="Ohtoshi R."/>
            <person name="Moran D.A.P."/>
            <person name="Shinohara A."/>
            <person name="Yoshida Y."/>
            <person name="Fujiwara M."/>
            <person name="Mori M."/>
            <person name="Tomita M."/>
            <person name="Arakawa K."/>
        </authorList>
    </citation>
    <scope>NUCLEOTIDE SEQUENCE [LARGE SCALE GENOMIC DNA]</scope>
</reference>
<evidence type="ECO:0000313" key="2">
    <source>
        <dbReference type="EMBL" id="GBL81529.1"/>
    </source>
</evidence>
<dbReference type="EMBL" id="BGPR01000025">
    <property type="protein sequence ID" value="GBL81529.1"/>
    <property type="molecule type" value="Genomic_DNA"/>
</dbReference>
<protein>
    <recommendedName>
        <fullName evidence="1">DUF4817 domain-containing protein</fullName>
    </recommendedName>
</protein>
<dbReference type="InterPro" id="IPR032135">
    <property type="entry name" value="DUF4817"/>
</dbReference>
<evidence type="ECO:0000259" key="1">
    <source>
        <dbReference type="Pfam" id="PF16087"/>
    </source>
</evidence>
<proteinExistence type="predicted"/>
<dbReference type="AlphaFoldDB" id="A0A4Y2AQK1"/>
<name>A0A4Y2AQK1_ARAVE</name>
<organism evidence="2 3">
    <name type="scientific">Araneus ventricosus</name>
    <name type="common">Orbweaver spider</name>
    <name type="synonym">Epeira ventricosa</name>
    <dbReference type="NCBI Taxonomy" id="182803"/>
    <lineage>
        <taxon>Eukaryota</taxon>
        <taxon>Metazoa</taxon>
        <taxon>Ecdysozoa</taxon>
        <taxon>Arthropoda</taxon>
        <taxon>Chelicerata</taxon>
        <taxon>Arachnida</taxon>
        <taxon>Araneae</taxon>
        <taxon>Araneomorphae</taxon>
        <taxon>Entelegynae</taxon>
        <taxon>Araneoidea</taxon>
        <taxon>Araneidae</taxon>
        <taxon>Araneus</taxon>
    </lineage>
</organism>
<keyword evidence="3" id="KW-1185">Reference proteome</keyword>
<feature type="domain" description="DUF4817" evidence="1">
    <location>
        <begin position="45"/>
        <end position="89"/>
    </location>
</feature>